<dbReference type="Gene3D" id="2.30.30.60">
    <property type="match status" value="1"/>
</dbReference>
<dbReference type="EMBL" id="JACDTY010000001">
    <property type="protein sequence ID" value="MBA1139422.1"/>
    <property type="molecule type" value="Genomic_DNA"/>
</dbReference>
<evidence type="ECO:0000256" key="5">
    <source>
        <dbReference type="ARBA" id="ARBA00023136"/>
    </source>
</evidence>
<evidence type="ECO:0000256" key="3">
    <source>
        <dbReference type="ARBA" id="ARBA00022692"/>
    </source>
</evidence>
<keyword evidence="5 6" id="KW-0472">Membrane</keyword>
<evidence type="ECO:0000256" key="2">
    <source>
        <dbReference type="ARBA" id="ARBA00022475"/>
    </source>
</evidence>
<dbReference type="InterPro" id="IPR016846">
    <property type="entry name" value="cNMP-bd_ion_channel"/>
</dbReference>
<evidence type="ECO:0000256" key="6">
    <source>
        <dbReference type="RuleBase" id="RU369025"/>
    </source>
</evidence>
<accession>A0A838B0H5</accession>
<comment type="function">
    <text evidence="6">Mechanosensitive channel that participates in the regulation of osmotic pressure changes within the cell, opening in response to stretch forces in the membrane lipid bilayer, without the need for other proteins. Contributes to normal resistance to hypoosmotic shock. Forms an ion channel of 1.0 nanosiemens conductance with a slight preference for anions.</text>
</comment>
<keyword evidence="2" id="KW-1003">Cell membrane</keyword>
<dbReference type="InterPro" id="IPR010920">
    <property type="entry name" value="LSM_dom_sf"/>
</dbReference>
<reference evidence="8 9" key="1">
    <citation type="submission" date="2020-07" db="EMBL/GenBank/DDBJ databases">
        <title>Definition of the novel symbiovar canariense within Mesorhizobium novociceri, a new species of genus Mesorhizobium nodulating Cicer canariense in the Caldera de Taburiente National Park (La Palma, Canary Islands).</title>
        <authorList>
            <person name="Leon-Barrios M."/>
            <person name="Perez-Yepez J."/>
            <person name="Flores-Felix J.D."/>
            <person name="Ramirez-Baena M.H."/>
            <person name="Pulido-Suarez L."/>
            <person name="Igual J.M."/>
            <person name="Velazquez E."/>
            <person name="Peix A."/>
        </authorList>
    </citation>
    <scope>NUCLEOTIDE SEQUENCE [LARGE SCALE GENOMIC DNA]</scope>
    <source>
        <strain evidence="8 9">CCANP35</strain>
    </source>
</reference>
<keyword evidence="6" id="KW-0997">Cell inner membrane</keyword>
<feature type="transmembrane region" description="Helical" evidence="6">
    <location>
        <begin position="6"/>
        <end position="26"/>
    </location>
</feature>
<organism evidence="8 9">
    <name type="scientific">Mesorhizobium neociceri</name>
    <dbReference type="NCBI Taxonomy" id="1307853"/>
    <lineage>
        <taxon>Bacteria</taxon>
        <taxon>Pseudomonadati</taxon>
        <taxon>Pseudomonadota</taxon>
        <taxon>Alphaproteobacteria</taxon>
        <taxon>Hyphomicrobiales</taxon>
        <taxon>Phyllobacteriaceae</taxon>
        <taxon>Mesorhizobium</taxon>
    </lineage>
</organism>
<dbReference type="InterPro" id="IPR006685">
    <property type="entry name" value="MscS_channel_2nd"/>
</dbReference>
<keyword evidence="6" id="KW-0406">Ion transport</keyword>
<dbReference type="Pfam" id="PF00924">
    <property type="entry name" value="MS_channel_2nd"/>
    <property type="match status" value="1"/>
</dbReference>
<dbReference type="PANTHER" id="PTHR30221">
    <property type="entry name" value="SMALL-CONDUCTANCE MECHANOSENSITIVE CHANNEL"/>
    <property type="match status" value="1"/>
</dbReference>
<comment type="caution">
    <text evidence="8">The sequence shown here is derived from an EMBL/GenBank/DDBJ whole genome shotgun (WGS) entry which is preliminary data.</text>
</comment>
<dbReference type="GO" id="GO:0005886">
    <property type="term" value="C:plasma membrane"/>
    <property type="evidence" value="ECO:0007669"/>
    <property type="project" value="UniProtKB-SubCell"/>
</dbReference>
<feature type="transmembrane region" description="Helical" evidence="6">
    <location>
        <begin position="38"/>
        <end position="61"/>
    </location>
</feature>
<feature type="transmembrane region" description="Helical" evidence="6">
    <location>
        <begin position="111"/>
        <end position="130"/>
    </location>
</feature>
<gene>
    <name evidence="8" type="ORF">H0241_04005</name>
</gene>
<dbReference type="InterPro" id="IPR011066">
    <property type="entry name" value="MscS_channel_C_sf"/>
</dbReference>
<dbReference type="InterPro" id="IPR023408">
    <property type="entry name" value="MscS_beta-dom_sf"/>
</dbReference>
<dbReference type="RefSeq" id="WP_181056095.1">
    <property type="nucleotide sequence ID" value="NZ_JACDTY010000001.1"/>
</dbReference>
<dbReference type="SUPFAM" id="SSF50182">
    <property type="entry name" value="Sm-like ribonucleoproteins"/>
    <property type="match status" value="1"/>
</dbReference>
<comment type="similarity">
    <text evidence="6">Belongs to the MscS (TC 1.A.23) family.</text>
</comment>
<evidence type="ECO:0000256" key="1">
    <source>
        <dbReference type="ARBA" id="ARBA00004651"/>
    </source>
</evidence>
<keyword evidence="6" id="KW-0407">Ion channel</keyword>
<keyword evidence="3 6" id="KW-0812">Transmembrane</keyword>
<dbReference type="PIRSF" id="PIRSF026673">
    <property type="entry name" value="UCP026673_ion_chan"/>
    <property type="match status" value="1"/>
</dbReference>
<dbReference type="GO" id="GO:0008381">
    <property type="term" value="F:mechanosensitive monoatomic ion channel activity"/>
    <property type="evidence" value="ECO:0007669"/>
    <property type="project" value="InterPro"/>
</dbReference>
<feature type="transmembrane region" description="Helical" evidence="6">
    <location>
        <begin position="81"/>
        <end position="99"/>
    </location>
</feature>
<evidence type="ECO:0000313" key="8">
    <source>
        <dbReference type="EMBL" id="MBA1139422.1"/>
    </source>
</evidence>
<dbReference type="AlphaFoldDB" id="A0A838B0H5"/>
<name>A0A838B0H5_9HYPH</name>
<comment type="subunit">
    <text evidence="6">Homoheptamer.</text>
</comment>
<evidence type="ECO:0000259" key="7">
    <source>
        <dbReference type="Pfam" id="PF00924"/>
    </source>
</evidence>
<protein>
    <recommendedName>
        <fullName evidence="6">Small-conductance mechanosensitive channel</fullName>
    </recommendedName>
</protein>
<dbReference type="SUPFAM" id="SSF82689">
    <property type="entry name" value="Mechanosensitive channel protein MscS (YggB), C-terminal domain"/>
    <property type="match status" value="1"/>
</dbReference>
<keyword evidence="4 6" id="KW-1133">Transmembrane helix</keyword>
<dbReference type="PANTHER" id="PTHR30221:SF1">
    <property type="entry name" value="SMALL-CONDUCTANCE MECHANOSENSITIVE CHANNEL"/>
    <property type="match status" value="1"/>
</dbReference>
<sequence length="345" mass="37117">MFGDHHFLALVLINLLGLAGIVVWCFQGRGRPMARLIAQILFFAGMTAVLGFSGILPHWVAETDLTDIQGAGAYLAKSARILWWIHLAWTLVGFVRLYVVVEHRPREARLLQELVVAVIYLGVALSITGFVFGVPVATLAATSGVVAIIVGLALQNTLGDVFSGIALTLGRPYTLGDWIMLSDGTEGRIVETTWRSTHLLTGANNIVVVPNSVLAKISLTNLSRPDERQLISLTVRIAATHAPHIIEEAMHAALQKCQRIVKDPAPLVALKDIDAVAIGIDLLFCVAGPGDRLLARNDVIDLVHRHCEANGLFLAMSPQSYAVVLPATADQPPATVMRSRSSGAL</sequence>
<keyword evidence="6" id="KW-0813">Transport</keyword>
<dbReference type="Gene3D" id="3.30.70.100">
    <property type="match status" value="1"/>
</dbReference>
<evidence type="ECO:0000256" key="4">
    <source>
        <dbReference type="ARBA" id="ARBA00022989"/>
    </source>
</evidence>
<keyword evidence="9" id="KW-1185">Reference proteome</keyword>
<evidence type="ECO:0000313" key="9">
    <source>
        <dbReference type="Proteomes" id="UP000558284"/>
    </source>
</evidence>
<comment type="subcellular location">
    <subcellularLocation>
        <location evidence="6">Cell inner membrane</location>
        <topology evidence="6">Multi-pass membrane protein</topology>
    </subcellularLocation>
    <subcellularLocation>
        <location evidence="1">Cell membrane</location>
        <topology evidence="1">Multi-pass membrane protein</topology>
    </subcellularLocation>
</comment>
<proteinExistence type="inferred from homology"/>
<dbReference type="InterPro" id="IPR045275">
    <property type="entry name" value="MscS_archaea/bacteria_type"/>
</dbReference>
<dbReference type="Gene3D" id="1.10.287.1260">
    <property type="match status" value="1"/>
</dbReference>
<dbReference type="Proteomes" id="UP000558284">
    <property type="component" value="Unassembled WGS sequence"/>
</dbReference>
<feature type="domain" description="Mechanosensitive ion channel MscS" evidence="7">
    <location>
        <begin position="157"/>
        <end position="224"/>
    </location>
</feature>